<feature type="compositionally biased region" description="Polar residues" evidence="1">
    <location>
        <begin position="137"/>
        <end position="154"/>
    </location>
</feature>
<accession>A0A0J8UML6</accession>
<name>A0A0J8UML6_COCIT</name>
<organism evidence="2 3">
    <name type="scientific">Coccidioides immitis H538.4</name>
    <dbReference type="NCBI Taxonomy" id="396776"/>
    <lineage>
        <taxon>Eukaryota</taxon>
        <taxon>Fungi</taxon>
        <taxon>Dikarya</taxon>
        <taxon>Ascomycota</taxon>
        <taxon>Pezizomycotina</taxon>
        <taxon>Eurotiomycetes</taxon>
        <taxon>Eurotiomycetidae</taxon>
        <taxon>Onygenales</taxon>
        <taxon>Onygenaceae</taxon>
        <taxon>Coccidioides</taxon>
    </lineage>
</organism>
<feature type="region of interest" description="Disordered" evidence="1">
    <location>
        <begin position="113"/>
        <end position="154"/>
    </location>
</feature>
<sequence length="154" mass="16852">MPPTTRDRRQPACHSAISTVSLIPLSPTLSSPSLFVRVTDRLVHDNHHTRRAAINQSSISQGLLASRLVIYLTIPYELLNCRGKNVTDKKTKQWFSHFPRRISSVTLRHVQSLDSSHRGDGDGDGDDGSENPVGPKSPSQIVGITLSSSSAMQV</sequence>
<proteinExistence type="predicted"/>
<dbReference type="VEuPathDB" id="FungiDB:CIHG_06461"/>
<dbReference type="AlphaFoldDB" id="A0A0J8UML6"/>
<dbReference type="EMBL" id="DS017007">
    <property type="protein sequence ID" value="KMU88793.1"/>
    <property type="molecule type" value="Genomic_DNA"/>
</dbReference>
<evidence type="ECO:0000256" key="1">
    <source>
        <dbReference type="SAM" id="MobiDB-lite"/>
    </source>
</evidence>
<dbReference type="Proteomes" id="UP000054563">
    <property type="component" value="Unassembled WGS sequence"/>
</dbReference>
<reference evidence="3" key="1">
    <citation type="journal article" date="2010" name="Genome Res.">
        <title>Population genomic sequencing of Coccidioides fungi reveals recent hybridization and transposon control.</title>
        <authorList>
            <person name="Neafsey D.E."/>
            <person name="Barker B.M."/>
            <person name="Sharpton T.J."/>
            <person name="Stajich J.E."/>
            <person name="Park D.J."/>
            <person name="Whiston E."/>
            <person name="Hung C.-Y."/>
            <person name="McMahan C."/>
            <person name="White J."/>
            <person name="Sykes S."/>
            <person name="Heiman D."/>
            <person name="Young S."/>
            <person name="Zeng Q."/>
            <person name="Abouelleil A."/>
            <person name="Aftuck L."/>
            <person name="Bessette D."/>
            <person name="Brown A."/>
            <person name="FitzGerald M."/>
            <person name="Lui A."/>
            <person name="Macdonald J.P."/>
            <person name="Priest M."/>
            <person name="Orbach M.J."/>
            <person name="Galgiani J.N."/>
            <person name="Kirkland T.N."/>
            <person name="Cole G.T."/>
            <person name="Birren B.W."/>
            <person name="Henn M.R."/>
            <person name="Taylor J.W."/>
            <person name="Rounsley S.D."/>
        </authorList>
    </citation>
    <scope>NUCLEOTIDE SEQUENCE [LARGE SCALE GENOMIC DNA]</scope>
    <source>
        <strain evidence="3">H538.4</strain>
    </source>
</reference>
<gene>
    <name evidence="2" type="ORF">CIHG_06461</name>
</gene>
<evidence type="ECO:0000313" key="3">
    <source>
        <dbReference type="Proteomes" id="UP000054563"/>
    </source>
</evidence>
<protein>
    <submittedName>
        <fullName evidence="2">Uncharacterized protein</fullName>
    </submittedName>
</protein>
<evidence type="ECO:0000313" key="2">
    <source>
        <dbReference type="EMBL" id="KMU88793.1"/>
    </source>
</evidence>